<feature type="compositionally biased region" description="Acidic residues" evidence="1">
    <location>
        <begin position="93"/>
        <end position="103"/>
    </location>
</feature>
<feature type="compositionally biased region" description="Acidic residues" evidence="1">
    <location>
        <begin position="111"/>
        <end position="145"/>
    </location>
</feature>
<feature type="compositionally biased region" description="Basic and acidic residues" evidence="1">
    <location>
        <begin position="201"/>
        <end position="217"/>
    </location>
</feature>
<keyword evidence="3" id="KW-1185">Reference proteome</keyword>
<evidence type="ECO:0000313" key="2">
    <source>
        <dbReference type="EMBL" id="KAJ4849020.1"/>
    </source>
</evidence>
<dbReference type="PANTHER" id="PTHR31228">
    <property type="entry name" value="CYSTATIN/MONELLIN SUPERFAMILY PROTEIN"/>
    <property type="match status" value="1"/>
</dbReference>
<accession>A0A9Q0GH83</accession>
<dbReference type="EMBL" id="JAKUCV010000719">
    <property type="protein sequence ID" value="KAJ4849020.1"/>
    <property type="molecule type" value="Genomic_DNA"/>
</dbReference>
<feature type="compositionally biased region" description="Acidic residues" evidence="1">
    <location>
        <begin position="178"/>
        <end position="200"/>
    </location>
</feature>
<proteinExistence type="predicted"/>
<evidence type="ECO:0000313" key="3">
    <source>
        <dbReference type="Proteomes" id="UP001141552"/>
    </source>
</evidence>
<protein>
    <submittedName>
        <fullName evidence="2">Uncharacterized protein</fullName>
    </submittedName>
</protein>
<evidence type="ECO:0000256" key="1">
    <source>
        <dbReference type="SAM" id="MobiDB-lite"/>
    </source>
</evidence>
<feature type="compositionally biased region" description="Low complexity" evidence="1">
    <location>
        <begin position="1"/>
        <end position="13"/>
    </location>
</feature>
<dbReference type="AlphaFoldDB" id="A0A9Q0GH83"/>
<feature type="region of interest" description="Disordered" evidence="1">
    <location>
        <begin position="1"/>
        <end position="158"/>
    </location>
</feature>
<name>A0A9Q0GH83_9ROSI</name>
<gene>
    <name evidence="2" type="ORF">Tsubulata_038838</name>
</gene>
<reference evidence="2" key="1">
    <citation type="submission" date="2022-02" db="EMBL/GenBank/DDBJ databases">
        <authorList>
            <person name="Henning P.M."/>
            <person name="McCubbin A.G."/>
            <person name="Shore J.S."/>
        </authorList>
    </citation>
    <scope>NUCLEOTIDE SEQUENCE</scope>
    <source>
        <strain evidence="2">F60SS</strain>
        <tissue evidence="2">Leaves</tissue>
    </source>
</reference>
<feature type="compositionally biased region" description="Acidic residues" evidence="1">
    <location>
        <begin position="44"/>
        <end position="55"/>
    </location>
</feature>
<feature type="compositionally biased region" description="Basic and acidic residues" evidence="1">
    <location>
        <begin position="69"/>
        <end position="88"/>
    </location>
</feature>
<dbReference type="InterPro" id="IPR006525">
    <property type="entry name" value="Cystatin-related_pln"/>
</dbReference>
<comment type="caution">
    <text evidence="2">The sequence shown here is derived from an EMBL/GenBank/DDBJ whole genome shotgun (WGS) entry which is preliminary data.</text>
</comment>
<dbReference type="NCBIfam" id="TIGR01638">
    <property type="entry name" value="Atha_cystat_rel"/>
    <property type="match status" value="1"/>
</dbReference>
<organism evidence="2 3">
    <name type="scientific">Turnera subulata</name>
    <dbReference type="NCBI Taxonomy" id="218843"/>
    <lineage>
        <taxon>Eukaryota</taxon>
        <taxon>Viridiplantae</taxon>
        <taxon>Streptophyta</taxon>
        <taxon>Embryophyta</taxon>
        <taxon>Tracheophyta</taxon>
        <taxon>Spermatophyta</taxon>
        <taxon>Magnoliopsida</taxon>
        <taxon>eudicotyledons</taxon>
        <taxon>Gunneridae</taxon>
        <taxon>Pentapetalae</taxon>
        <taxon>rosids</taxon>
        <taxon>fabids</taxon>
        <taxon>Malpighiales</taxon>
        <taxon>Passifloraceae</taxon>
        <taxon>Turnera</taxon>
    </lineage>
</organism>
<feature type="region of interest" description="Disordered" evidence="1">
    <location>
        <begin position="176"/>
        <end position="230"/>
    </location>
</feature>
<dbReference type="Proteomes" id="UP001141552">
    <property type="component" value="Unassembled WGS sequence"/>
</dbReference>
<dbReference type="PANTHER" id="PTHR31228:SF22">
    <property type="entry name" value="CYSTATIN_MONELLIN SUPERFAMILY PROTEIN"/>
    <property type="match status" value="1"/>
</dbReference>
<sequence length="382" mass="43305">MADSPSNSSSSSPGRERKKKLRHDDALGLQHHAAVDAISKPNQEEADLDDVDVDDSDSHVEEAWLADNDCPRDLEKGRSPESVTERRYHQYSSDEEEAAEPDSDEKQAAEPDSDEKEAAEPDSDEEPNQEADSDEEANQEADSDEETNHEADSVAPDDCNLDIRKWWFAYEKTLAANADEEESDPEEAVADADEEESDPEAEAKNPSEEEAEAKNPSEEEAEPVEEKRRREYIPEEFTPLLDKYMEQLALHHGFEVNLKGIPDWLQLKLVHPINFNHPFHKPIVDGICRGVCAFANKIQKKELEFVGVLRANREGQIEYRYYITFEARDRLDTSDGENGTIKTYQSRAFVRIRALEKSQRLSLRITVESLDTVPPTHKPALC</sequence>
<dbReference type="OrthoDB" id="1588055at2759"/>
<reference evidence="2" key="2">
    <citation type="journal article" date="2023" name="Plants (Basel)">
        <title>Annotation of the Turnera subulata (Passifloraceae) Draft Genome Reveals the S-Locus Evolved after the Divergence of Turneroideae from Passifloroideae in a Stepwise Manner.</title>
        <authorList>
            <person name="Henning P.M."/>
            <person name="Roalson E.H."/>
            <person name="Mir W."/>
            <person name="McCubbin A.G."/>
            <person name="Shore J.S."/>
        </authorList>
    </citation>
    <scope>NUCLEOTIDE SEQUENCE</scope>
    <source>
        <strain evidence="2">F60SS</strain>
    </source>
</reference>